<feature type="transmembrane region" description="Helical" evidence="8">
    <location>
        <begin position="12"/>
        <end position="28"/>
    </location>
</feature>
<evidence type="ECO:0000313" key="11">
    <source>
        <dbReference type="Proteomes" id="UP000639772"/>
    </source>
</evidence>
<dbReference type="GO" id="GO:0016020">
    <property type="term" value="C:membrane"/>
    <property type="evidence" value="ECO:0007669"/>
    <property type="project" value="UniProtKB-SubCell"/>
</dbReference>
<dbReference type="GO" id="GO:0005794">
    <property type="term" value="C:Golgi apparatus"/>
    <property type="evidence" value="ECO:0007669"/>
    <property type="project" value="TreeGrafter"/>
</dbReference>
<dbReference type="PANTHER" id="PTHR13533:SF48">
    <property type="entry name" value="PROTEIN REDUCED WALL ACETYLATION 2"/>
    <property type="match status" value="1"/>
</dbReference>
<feature type="transmembrane region" description="Helical" evidence="8">
    <location>
        <begin position="134"/>
        <end position="151"/>
    </location>
</feature>
<dbReference type="Pfam" id="PF07779">
    <property type="entry name" value="Cas1_AcylT"/>
    <property type="match status" value="1"/>
</dbReference>
<evidence type="ECO:0000313" key="10">
    <source>
        <dbReference type="EMBL" id="KAG0482290.1"/>
    </source>
</evidence>
<dbReference type="PANTHER" id="PTHR13533">
    <property type="entry name" value="N-ACETYLNEURAMINATE 9-O-ACETYLTRANSFERASE"/>
    <property type="match status" value="1"/>
</dbReference>
<keyword evidence="4 8" id="KW-0812">Transmembrane</keyword>
<dbReference type="GO" id="GO:0009834">
    <property type="term" value="P:plant-type secondary cell wall biogenesis"/>
    <property type="evidence" value="ECO:0007669"/>
    <property type="project" value="TreeGrafter"/>
</dbReference>
<evidence type="ECO:0000259" key="9">
    <source>
        <dbReference type="Pfam" id="PF07779"/>
    </source>
</evidence>
<feature type="transmembrane region" description="Helical" evidence="8">
    <location>
        <begin position="232"/>
        <end position="247"/>
    </location>
</feature>
<dbReference type="InterPro" id="IPR012419">
    <property type="entry name" value="Cas1_AcylTrans_dom"/>
</dbReference>
<feature type="transmembrane region" description="Helical" evidence="8">
    <location>
        <begin position="342"/>
        <end position="361"/>
    </location>
</feature>
<evidence type="ECO:0000256" key="3">
    <source>
        <dbReference type="ARBA" id="ARBA00022679"/>
    </source>
</evidence>
<accession>A0A835V3E0</accession>
<feature type="transmembrane region" description="Helical" evidence="8">
    <location>
        <begin position="195"/>
        <end position="220"/>
    </location>
</feature>
<comment type="caution">
    <text evidence="10">The sequence shown here is derived from an EMBL/GenBank/DDBJ whole genome shotgun (WGS) entry which is preliminary data.</text>
</comment>
<organism evidence="10 11">
    <name type="scientific">Vanilla planifolia</name>
    <name type="common">Vanilla</name>
    <dbReference type="NCBI Taxonomy" id="51239"/>
    <lineage>
        <taxon>Eukaryota</taxon>
        <taxon>Viridiplantae</taxon>
        <taxon>Streptophyta</taxon>
        <taxon>Embryophyta</taxon>
        <taxon>Tracheophyta</taxon>
        <taxon>Spermatophyta</taxon>
        <taxon>Magnoliopsida</taxon>
        <taxon>Liliopsida</taxon>
        <taxon>Asparagales</taxon>
        <taxon>Orchidaceae</taxon>
        <taxon>Vanilloideae</taxon>
        <taxon>Vanilleae</taxon>
        <taxon>Vanilla</taxon>
    </lineage>
</organism>
<keyword evidence="5 8" id="KW-1133">Transmembrane helix</keyword>
<evidence type="ECO:0000256" key="5">
    <source>
        <dbReference type="ARBA" id="ARBA00022989"/>
    </source>
</evidence>
<evidence type="ECO:0000256" key="4">
    <source>
        <dbReference type="ARBA" id="ARBA00022692"/>
    </source>
</evidence>
<dbReference type="Proteomes" id="UP000639772">
    <property type="component" value="Unassembled WGS sequence"/>
</dbReference>
<dbReference type="OrthoDB" id="1932925at2759"/>
<comment type="subcellular location">
    <subcellularLocation>
        <location evidence="1">Membrane</location>
        <topology evidence="1">Multi-pass membrane protein</topology>
    </subcellularLocation>
</comment>
<reference evidence="10 11" key="1">
    <citation type="journal article" date="2020" name="Nat. Food">
        <title>A phased Vanilla planifolia genome enables genetic improvement of flavour and production.</title>
        <authorList>
            <person name="Hasing T."/>
            <person name="Tang H."/>
            <person name="Brym M."/>
            <person name="Khazi F."/>
            <person name="Huang T."/>
            <person name="Chambers A.H."/>
        </authorList>
    </citation>
    <scope>NUCLEOTIDE SEQUENCE [LARGE SCALE GENOMIC DNA]</scope>
    <source>
        <tissue evidence="10">Leaf</tissue>
    </source>
</reference>
<feature type="transmembrane region" description="Helical" evidence="8">
    <location>
        <begin position="253"/>
        <end position="274"/>
    </location>
</feature>
<keyword evidence="3" id="KW-0808">Transferase</keyword>
<feature type="transmembrane region" description="Helical" evidence="8">
    <location>
        <begin position="373"/>
        <end position="391"/>
    </location>
</feature>
<keyword evidence="6 8" id="KW-0472">Membrane</keyword>
<feature type="transmembrane region" description="Helical" evidence="8">
    <location>
        <begin position="513"/>
        <end position="540"/>
    </location>
</feature>
<dbReference type="GO" id="GO:0045492">
    <property type="term" value="P:xylan biosynthetic process"/>
    <property type="evidence" value="ECO:0007669"/>
    <property type="project" value="TreeGrafter"/>
</dbReference>
<name>A0A835V3E0_VANPL</name>
<feature type="domain" description="Cas1p 10 TM acyl transferase" evidence="9">
    <location>
        <begin position="101"/>
        <end position="511"/>
    </location>
</feature>
<dbReference type="EMBL" id="JADCNM010000005">
    <property type="protein sequence ID" value="KAG0482290.1"/>
    <property type="molecule type" value="Genomic_DNA"/>
</dbReference>
<dbReference type="GO" id="GO:0016407">
    <property type="term" value="F:acetyltransferase activity"/>
    <property type="evidence" value="ECO:0007669"/>
    <property type="project" value="TreeGrafter"/>
</dbReference>
<dbReference type="AlphaFoldDB" id="A0A835V3E0"/>
<protein>
    <recommendedName>
        <fullName evidence="9">Cas1p 10 TM acyl transferase domain-containing protein</fullName>
    </recommendedName>
</protein>
<proteinExistence type="inferred from homology"/>
<feature type="transmembrane region" description="Helical" evidence="8">
    <location>
        <begin position="475"/>
        <end position="493"/>
    </location>
</feature>
<keyword evidence="7" id="KW-0325">Glycoprotein</keyword>
<sequence>MKIFGPVSPGQVSFLLGYVPVFLVWVYSESLKKCRRKDDSELVGHSGAILVGVSGQGREDPTENLLEEGLHADSFKNCRSFPLIRFFCLDKDFLIENLPTLRAMTEFGGLLLYYYICDRTDLFGDSRKAYNRDFFFFLYFLLIIVAAMTSFKVHNDCSTLSGKVTMYLNRHQTEEWKGWMQVLFLMYHYFAAKEIYNAIRIFIAAYVWMTGFGNFSYYYVRKDFSVTRFAQMMWRLNFFVAFCCIVLDNHYMLYYICPMHTFFTLMVYISLGFLNKHNDRGLVIAIKIVACFLVMVFIWEVPGVFDFVWSPFEFLLGYVNPSARTKYPPMHEWQFRAGLDRYIWIVGMIYAFYHPTVENWMEKLEETEAKRKTVIKVSIAVVCVVAGYFWYEYVYKLEKYTYNKYHPYTSWIPITIYICLRNITQSFRSYTLTLFSWLGKITLETYISQFHIWLRSGGPDEQPGRLLSLIPNYPMLNFMLTSAIYIAVACRIFQLTNELKMAFIPSRNNKTLLCNVFAGIIVSVALYCFALLLLCLPRIMV</sequence>
<evidence type="ECO:0000256" key="8">
    <source>
        <dbReference type="SAM" id="Phobius"/>
    </source>
</evidence>
<gene>
    <name evidence="10" type="ORF">HPP92_010374</name>
</gene>
<evidence type="ECO:0000256" key="1">
    <source>
        <dbReference type="ARBA" id="ARBA00004141"/>
    </source>
</evidence>
<dbReference type="GO" id="GO:0010411">
    <property type="term" value="P:xyloglucan metabolic process"/>
    <property type="evidence" value="ECO:0007669"/>
    <property type="project" value="TreeGrafter"/>
</dbReference>
<evidence type="ECO:0000256" key="2">
    <source>
        <dbReference type="ARBA" id="ARBA00010666"/>
    </source>
</evidence>
<feature type="transmembrane region" description="Helical" evidence="8">
    <location>
        <begin position="281"/>
        <end position="299"/>
    </location>
</feature>
<comment type="similarity">
    <text evidence="2">Belongs to the PC-esterase family. CASD1 subfamily.</text>
</comment>
<evidence type="ECO:0000256" key="7">
    <source>
        <dbReference type="ARBA" id="ARBA00023180"/>
    </source>
</evidence>
<evidence type="ECO:0000256" key="6">
    <source>
        <dbReference type="ARBA" id="ARBA00023136"/>
    </source>
</evidence>